<gene>
    <name evidence="2" type="ORF">ISN44_As02g005750</name>
</gene>
<protein>
    <submittedName>
        <fullName evidence="2">Uncharacterized protein</fullName>
    </submittedName>
</protein>
<evidence type="ECO:0000313" key="2">
    <source>
        <dbReference type="EMBL" id="KAG7640677.1"/>
    </source>
</evidence>
<comment type="caution">
    <text evidence="2">The sequence shown here is derived from an EMBL/GenBank/DDBJ whole genome shotgun (WGS) entry which is preliminary data.</text>
</comment>
<keyword evidence="1" id="KW-0472">Membrane</keyword>
<evidence type="ECO:0000256" key="1">
    <source>
        <dbReference type="SAM" id="Phobius"/>
    </source>
</evidence>
<feature type="transmembrane region" description="Helical" evidence="1">
    <location>
        <begin position="16"/>
        <end position="38"/>
    </location>
</feature>
<sequence>MHIYTYLPLHAASSHVFFITISSLSLISISAIIIIIVVTPELTSRCGRDCSTWLVSSSFITRLLEGNSSSCGIGDPFPFSDPKSEESDREFGVVGKSLRRARSSKFRFHDPNQATVDTGRRSVREDTEPFVVTRKDIVKEFPTFFYHPKFRSR</sequence>
<accession>A0A8T2FXD6</accession>
<reference evidence="2 3" key="1">
    <citation type="submission" date="2020-12" db="EMBL/GenBank/DDBJ databases">
        <title>Concerted genomic and epigenomic changes stabilize Arabidopsis allopolyploids.</title>
        <authorList>
            <person name="Chen Z."/>
        </authorList>
    </citation>
    <scope>NUCLEOTIDE SEQUENCE [LARGE SCALE GENOMIC DNA]</scope>
    <source>
        <strain evidence="2">As9502</strain>
        <tissue evidence="2">Leaf</tissue>
    </source>
</reference>
<keyword evidence="1" id="KW-1133">Transmembrane helix</keyword>
<keyword evidence="1" id="KW-0812">Transmembrane</keyword>
<organism evidence="2 3">
    <name type="scientific">Arabidopsis suecica</name>
    <name type="common">Swedish thale-cress</name>
    <name type="synonym">Cardaminopsis suecica</name>
    <dbReference type="NCBI Taxonomy" id="45249"/>
    <lineage>
        <taxon>Eukaryota</taxon>
        <taxon>Viridiplantae</taxon>
        <taxon>Streptophyta</taxon>
        <taxon>Embryophyta</taxon>
        <taxon>Tracheophyta</taxon>
        <taxon>Spermatophyta</taxon>
        <taxon>Magnoliopsida</taxon>
        <taxon>eudicotyledons</taxon>
        <taxon>Gunneridae</taxon>
        <taxon>Pentapetalae</taxon>
        <taxon>rosids</taxon>
        <taxon>malvids</taxon>
        <taxon>Brassicales</taxon>
        <taxon>Brassicaceae</taxon>
        <taxon>Camelineae</taxon>
        <taxon>Arabidopsis</taxon>
    </lineage>
</organism>
<dbReference type="EMBL" id="JAEFBJ010000002">
    <property type="protein sequence ID" value="KAG7640677.1"/>
    <property type="molecule type" value="Genomic_DNA"/>
</dbReference>
<dbReference type="AlphaFoldDB" id="A0A8T2FXD6"/>
<proteinExistence type="predicted"/>
<name>A0A8T2FXD6_ARASU</name>
<keyword evidence="3" id="KW-1185">Reference proteome</keyword>
<dbReference type="OrthoDB" id="10618598at2759"/>
<dbReference type="Proteomes" id="UP000694251">
    <property type="component" value="Chromosome 2"/>
</dbReference>
<evidence type="ECO:0000313" key="3">
    <source>
        <dbReference type="Proteomes" id="UP000694251"/>
    </source>
</evidence>